<keyword evidence="1" id="KW-0812">Transmembrane</keyword>
<dbReference type="InterPro" id="IPR024744">
    <property type="entry name" value="CSS-motif_dom"/>
</dbReference>
<keyword evidence="1" id="KW-1133">Transmembrane helix</keyword>
<dbReference type="Pfam" id="PF12792">
    <property type="entry name" value="CSS-motif"/>
    <property type="match status" value="1"/>
</dbReference>
<evidence type="ECO:0000313" key="3">
    <source>
        <dbReference type="EMBL" id="MDV0614181.1"/>
    </source>
</evidence>
<gene>
    <name evidence="3" type="ORF">RZO73_27155</name>
</gene>
<reference evidence="3" key="1">
    <citation type="submission" date="2023-10" db="EMBL/GenBank/DDBJ databases">
        <title>Surveillance and assessment of the effects of hospital wastewater treatment on clearance of pathogenic bacterial and antimicrobial resistance genes.</title>
        <authorList>
            <person name="Wu Y."/>
        </authorList>
    </citation>
    <scope>NUCLEOTIDE SEQUENCE</scope>
    <source>
        <strain evidence="3">23-M-SY-8</strain>
    </source>
</reference>
<dbReference type="RefSeq" id="WP_316938751.1">
    <property type="nucleotide sequence ID" value="NZ_JAWHXQ010000025.1"/>
</dbReference>
<dbReference type="AlphaFoldDB" id="A0AAE4SK48"/>
<feature type="domain" description="Putative cyclic diguanylate phosphodiesterase CSS motif-containing" evidence="2">
    <location>
        <begin position="14"/>
        <end position="191"/>
    </location>
</feature>
<dbReference type="Proteomes" id="UP001187239">
    <property type="component" value="Unassembled WGS sequence"/>
</dbReference>
<name>A0AAE4SK48_9ENTR</name>
<evidence type="ECO:0000259" key="2">
    <source>
        <dbReference type="Pfam" id="PF12792"/>
    </source>
</evidence>
<evidence type="ECO:0000313" key="4">
    <source>
        <dbReference type="Proteomes" id="UP001187239"/>
    </source>
</evidence>
<comment type="caution">
    <text evidence="3">The sequence shown here is derived from an EMBL/GenBank/DDBJ whole genome shotgun (WGS) entry which is preliminary data.</text>
</comment>
<protein>
    <submittedName>
        <fullName evidence="3">CSS-motif domain-containing protein</fullName>
    </submittedName>
</protein>
<feature type="transmembrane region" description="Helical" evidence="1">
    <location>
        <begin position="190"/>
        <end position="211"/>
    </location>
</feature>
<accession>A0AAE4SK48</accession>
<evidence type="ECO:0000256" key="1">
    <source>
        <dbReference type="SAM" id="Phobius"/>
    </source>
</evidence>
<organism evidence="3 4">
    <name type="scientific">Klebsiella quasipneumoniae subsp. similipneumoniae</name>
    <dbReference type="NCBI Taxonomy" id="1463164"/>
    <lineage>
        <taxon>Bacteria</taxon>
        <taxon>Pseudomonadati</taxon>
        <taxon>Pseudomonadota</taxon>
        <taxon>Gammaproteobacteria</taxon>
        <taxon>Enterobacterales</taxon>
        <taxon>Enterobacteriaceae</taxon>
        <taxon>Klebsiella/Raoultella group</taxon>
        <taxon>Klebsiella</taxon>
        <taxon>Klebsiella pneumoniae complex</taxon>
    </lineage>
</organism>
<keyword evidence="1" id="KW-0472">Membrane</keyword>
<dbReference type="EMBL" id="JAWHXQ010000025">
    <property type="protein sequence ID" value="MDV0614181.1"/>
    <property type="molecule type" value="Genomic_DNA"/>
</dbReference>
<sequence>MLVRSESLLVQTESVKTAAKSHLNIGDSPCTNENILHLRVVVWPYPLIKDVGYIIKGELACSALWGSLRPTLSLEHFDKKWTSREGVWLFGIKLMDDISVNGYISEGIMVTLSPFVFRRFETDMYSKNFSAVVGNSKHDRHYFNIGPDAPLLDRHDSVPLRFRVFRACSLHYDLCVAGGGYFTGIFSEHWSIQMLLVTVSLLSGLMIYIIIMNRAELNSSLSARFVKALKNEALSLVYQPIGNDSNLLIVFYVQIMPDDLVIQLHRF</sequence>
<proteinExistence type="predicted"/>